<evidence type="ECO:0000256" key="6">
    <source>
        <dbReference type="ARBA" id="ARBA00022692"/>
    </source>
</evidence>
<reference evidence="15" key="1">
    <citation type="journal article" date="2020" name="Stud. Mycol.">
        <title>101 Dothideomycetes genomes: a test case for predicting lifestyles and emergence of pathogens.</title>
        <authorList>
            <person name="Haridas S."/>
            <person name="Albert R."/>
            <person name="Binder M."/>
            <person name="Bloem J."/>
            <person name="Labutti K."/>
            <person name="Salamov A."/>
            <person name="Andreopoulos B."/>
            <person name="Baker S."/>
            <person name="Barry K."/>
            <person name="Bills G."/>
            <person name="Bluhm B."/>
            <person name="Cannon C."/>
            <person name="Castanera R."/>
            <person name="Culley D."/>
            <person name="Daum C."/>
            <person name="Ezra D."/>
            <person name="Gonzalez J."/>
            <person name="Henrissat B."/>
            <person name="Kuo A."/>
            <person name="Liang C."/>
            <person name="Lipzen A."/>
            <person name="Lutzoni F."/>
            <person name="Magnuson J."/>
            <person name="Mondo S."/>
            <person name="Nolan M."/>
            <person name="Ohm R."/>
            <person name="Pangilinan J."/>
            <person name="Park H.-J."/>
            <person name="Ramirez L."/>
            <person name="Alfaro M."/>
            <person name="Sun H."/>
            <person name="Tritt A."/>
            <person name="Yoshinaga Y."/>
            <person name="Zwiers L.-H."/>
            <person name="Turgeon B."/>
            <person name="Goodwin S."/>
            <person name="Spatafora J."/>
            <person name="Crous P."/>
            <person name="Grigoriev I."/>
        </authorList>
    </citation>
    <scope>NUCLEOTIDE SEQUENCE</scope>
    <source>
        <strain evidence="15">CBS 113979</strain>
    </source>
</reference>
<evidence type="ECO:0000256" key="4">
    <source>
        <dbReference type="ARBA" id="ARBA00013122"/>
    </source>
</evidence>
<dbReference type="AlphaFoldDB" id="A0A6G1H9Y7"/>
<keyword evidence="11 14" id="KW-0275">Fatty acid biosynthesis</keyword>
<dbReference type="PANTHER" id="PTHR11035">
    <property type="entry name" value="VERY-LONG-CHAIN (3R)-3-HYDROXYACYL-COA DEHYDRATASE"/>
    <property type="match status" value="1"/>
</dbReference>
<dbReference type="GO" id="GO:0030497">
    <property type="term" value="P:fatty acid elongation"/>
    <property type="evidence" value="ECO:0007669"/>
    <property type="project" value="TreeGrafter"/>
</dbReference>
<evidence type="ECO:0000256" key="12">
    <source>
        <dbReference type="ARBA" id="ARBA00023239"/>
    </source>
</evidence>
<evidence type="ECO:0000313" key="15">
    <source>
        <dbReference type="EMBL" id="KAF1989975.1"/>
    </source>
</evidence>
<dbReference type="InterPro" id="IPR007482">
    <property type="entry name" value="Tyr_Pase-like_PTPLA"/>
</dbReference>
<sequence length="205" mass="22724">TYLLSYNTLSALLWFSILSRVLSLLSVWGNGAYRGTVYGEMGAWVRAVQTLAVVEVGHSLGGIVRAPLFTTLMQVASRILLVWGICYPFPLVPASSPAYSTMLIAWSATEVVRYGYFAFVLARGSGGVPGVLTWLRYNTFFILYPLGISSECWLIYKASEPASKLNPLYAYACYAVLAVYVPGSYILYTHMMAQRRRIMRGKAKA</sequence>
<accession>A0A6G1H9Y7</accession>
<feature type="transmembrane region" description="Helical" evidence="14">
    <location>
        <begin position="75"/>
        <end position="92"/>
    </location>
</feature>
<keyword evidence="12 14" id="KW-0456">Lyase</keyword>
<evidence type="ECO:0000256" key="3">
    <source>
        <dbReference type="ARBA" id="ARBA00007811"/>
    </source>
</evidence>
<keyword evidence="9 14" id="KW-0443">Lipid metabolism</keyword>
<organism evidence="15 16">
    <name type="scientific">Aulographum hederae CBS 113979</name>
    <dbReference type="NCBI Taxonomy" id="1176131"/>
    <lineage>
        <taxon>Eukaryota</taxon>
        <taxon>Fungi</taxon>
        <taxon>Dikarya</taxon>
        <taxon>Ascomycota</taxon>
        <taxon>Pezizomycotina</taxon>
        <taxon>Dothideomycetes</taxon>
        <taxon>Pleosporomycetidae</taxon>
        <taxon>Aulographales</taxon>
        <taxon>Aulographaceae</taxon>
    </lineage>
</organism>
<evidence type="ECO:0000256" key="2">
    <source>
        <dbReference type="ARBA" id="ARBA00005194"/>
    </source>
</evidence>
<comment type="pathway">
    <text evidence="2 14">Lipid metabolism; fatty acid biosynthesis.</text>
</comment>
<dbReference type="Pfam" id="PF04387">
    <property type="entry name" value="PTPLA"/>
    <property type="match status" value="1"/>
</dbReference>
<evidence type="ECO:0000256" key="14">
    <source>
        <dbReference type="RuleBase" id="RU363109"/>
    </source>
</evidence>
<protein>
    <recommendedName>
        <fullName evidence="4 14">Very-long-chain (3R)-3-hydroxyacyl-CoA dehydratase</fullName>
        <ecNumber evidence="4 14">4.2.1.134</ecNumber>
    </recommendedName>
</protein>
<keyword evidence="14" id="KW-0256">Endoplasmic reticulum</keyword>
<comment type="similarity">
    <text evidence="3 14">Belongs to the very long-chain fatty acids dehydratase HACD family.</text>
</comment>
<dbReference type="GO" id="GO:0102158">
    <property type="term" value="F:very-long-chain (3R)-3-hydroxyacyl-CoA dehydratase activity"/>
    <property type="evidence" value="ECO:0007669"/>
    <property type="project" value="UniProtKB-EC"/>
</dbReference>
<evidence type="ECO:0000256" key="5">
    <source>
        <dbReference type="ARBA" id="ARBA00022516"/>
    </source>
</evidence>
<evidence type="ECO:0000256" key="10">
    <source>
        <dbReference type="ARBA" id="ARBA00023136"/>
    </source>
</evidence>
<feature type="non-terminal residue" evidence="15">
    <location>
        <position position="1"/>
    </location>
</feature>
<keyword evidence="16" id="KW-1185">Reference proteome</keyword>
<evidence type="ECO:0000256" key="1">
    <source>
        <dbReference type="ARBA" id="ARBA00004141"/>
    </source>
</evidence>
<dbReference type="Proteomes" id="UP000800041">
    <property type="component" value="Unassembled WGS sequence"/>
</dbReference>
<dbReference type="PANTHER" id="PTHR11035:SF3">
    <property type="entry name" value="VERY-LONG-CHAIN (3R)-3-HYDROXYACYL-COA DEHYDRATASE"/>
    <property type="match status" value="1"/>
</dbReference>
<proteinExistence type="inferred from homology"/>
<dbReference type="EMBL" id="ML977143">
    <property type="protein sequence ID" value="KAF1989975.1"/>
    <property type="molecule type" value="Genomic_DNA"/>
</dbReference>
<dbReference type="GO" id="GO:0030148">
    <property type="term" value="P:sphingolipid biosynthetic process"/>
    <property type="evidence" value="ECO:0007669"/>
    <property type="project" value="TreeGrafter"/>
</dbReference>
<keyword evidence="7 14" id="KW-0276">Fatty acid metabolism</keyword>
<evidence type="ECO:0000313" key="16">
    <source>
        <dbReference type="Proteomes" id="UP000800041"/>
    </source>
</evidence>
<comment type="catalytic activity">
    <reaction evidence="13 14">
        <text>a very-long-chain (3R)-3-hydroxyacyl-CoA = a very-long-chain (2E)-enoyl-CoA + H2O</text>
        <dbReference type="Rhea" id="RHEA:45812"/>
        <dbReference type="ChEBI" id="CHEBI:15377"/>
        <dbReference type="ChEBI" id="CHEBI:83728"/>
        <dbReference type="ChEBI" id="CHEBI:85440"/>
        <dbReference type="EC" id="4.2.1.134"/>
    </reaction>
</comment>
<dbReference type="GO" id="GO:0005789">
    <property type="term" value="C:endoplasmic reticulum membrane"/>
    <property type="evidence" value="ECO:0007669"/>
    <property type="project" value="UniProtKB-SubCell"/>
</dbReference>
<keyword evidence="8 14" id="KW-1133">Transmembrane helix</keyword>
<dbReference type="OrthoDB" id="46988at2759"/>
<keyword evidence="10 14" id="KW-0472">Membrane</keyword>
<comment type="function">
    <text evidence="14">Catalyzes the third of the four reactions of the long-chain fatty acids elongation cycle. This endoplasmic reticulum-bound enzymatic process, allows the addition of two carbons to the chain of long- and very long-chain fatty acids/VLCFAs per cycle. This enzyme catalyzes the dehydration of the 3-hydroxyacyl-CoA intermediate into trans-2,3-enoyl-CoA, within each cycle of fatty acid elongation. Thereby, it participates to the production of VLCFAs of different chain lengths that are involved in multiple biological processes as precursors of membrane lipids and lipid mediators.</text>
</comment>
<comment type="subcellular location">
    <subcellularLocation>
        <location evidence="14">Endoplasmic reticulum membrane</location>
        <topology evidence="14">Multi-pass membrane protein</topology>
    </subcellularLocation>
    <subcellularLocation>
        <location evidence="1">Membrane</location>
        <topology evidence="1">Multi-pass membrane protein</topology>
    </subcellularLocation>
</comment>
<name>A0A6G1H9Y7_9PEZI</name>
<evidence type="ECO:0000256" key="11">
    <source>
        <dbReference type="ARBA" id="ARBA00023160"/>
    </source>
</evidence>
<evidence type="ECO:0000256" key="13">
    <source>
        <dbReference type="ARBA" id="ARBA00036671"/>
    </source>
</evidence>
<comment type="caution">
    <text evidence="14">Lacks conserved residue(s) required for the propagation of feature annotation.</text>
</comment>
<feature type="non-terminal residue" evidence="15">
    <location>
        <position position="205"/>
    </location>
</feature>
<feature type="transmembrane region" description="Helical" evidence="14">
    <location>
        <begin position="12"/>
        <end position="33"/>
    </location>
</feature>
<evidence type="ECO:0000256" key="9">
    <source>
        <dbReference type="ARBA" id="ARBA00023098"/>
    </source>
</evidence>
<keyword evidence="5 14" id="KW-0444">Lipid biosynthesis</keyword>
<dbReference type="EC" id="4.2.1.134" evidence="4 14"/>
<evidence type="ECO:0000256" key="8">
    <source>
        <dbReference type="ARBA" id="ARBA00022989"/>
    </source>
</evidence>
<dbReference type="UniPathway" id="UPA00094"/>
<evidence type="ECO:0000256" key="7">
    <source>
        <dbReference type="ARBA" id="ARBA00022832"/>
    </source>
</evidence>
<feature type="transmembrane region" description="Helical" evidence="14">
    <location>
        <begin position="168"/>
        <end position="188"/>
    </location>
</feature>
<gene>
    <name evidence="15" type="ORF">K402DRAFT_319019</name>
</gene>
<dbReference type="GO" id="GO:0042761">
    <property type="term" value="P:very long-chain fatty acid biosynthetic process"/>
    <property type="evidence" value="ECO:0007669"/>
    <property type="project" value="TreeGrafter"/>
</dbReference>
<keyword evidence="6 14" id="KW-0812">Transmembrane</keyword>